<dbReference type="SUPFAM" id="SSF48452">
    <property type="entry name" value="TPR-like"/>
    <property type="match status" value="1"/>
</dbReference>
<dbReference type="InterPro" id="IPR029044">
    <property type="entry name" value="Nucleotide-diphossugar_trans"/>
</dbReference>
<dbReference type="EMBL" id="JAFBEB010000014">
    <property type="protein sequence ID" value="MBM7591751.1"/>
    <property type="molecule type" value="Genomic_DNA"/>
</dbReference>
<gene>
    <name evidence="2" type="ORF">JOD01_003402</name>
</gene>
<dbReference type="SUPFAM" id="SSF53448">
    <property type="entry name" value="Nucleotide-diphospho-sugar transferases"/>
    <property type="match status" value="1"/>
</dbReference>
<reference evidence="2" key="1">
    <citation type="submission" date="2021-01" db="EMBL/GenBank/DDBJ databases">
        <title>Genomic Encyclopedia of Type Strains, Phase IV (KMG-IV): sequencing the most valuable type-strain genomes for metagenomic binning, comparative biology and taxonomic classification.</title>
        <authorList>
            <person name="Goeker M."/>
        </authorList>
    </citation>
    <scope>NUCLEOTIDE SEQUENCE</scope>
    <source>
        <strain evidence="2">DSM 25523</strain>
    </source>
</reference>
<evidence type="ECO:0000313" key="2">
    <source>
        <dbReference type="EMBL" id="MBM7591751.1"/>
    </source>
</evidence>
<evidence type="ECO:0000313" key="3">
    <source>
        <dbReference type="Proteomes" id="UP000717624"/>
    </source>
</evidence>
<feature type="domain" description="Glycosyltransferase 2-like" evidence="1">
    <location>
        <begin position="5"/>
        <end position="143"/>
    </location>
</feature>
<organism evidence="2 3">
    <name type="scientific">Brevibacillus fulvus</name>
    <dbReference type="NCBI Taxonomy" id="1125967"/>
    <lineage>
        <taxon>Bacteria</taxon>
        <taxon>Bacillati</taxon>
        <taxon>Bacillota</taxon>
        <taxon>Bacilli</taxon>
        <taxon>Bacillales</taxon>
        <taxon>Paenibacillaceae</taxon>
        <taxon>Brevibacillus</taxon>
    </lineage>
</organism>
<dbReference type="AlphaFoldDB" id="A0A939BWF1"/>
<dbReference type="InterPro" id="IPR019734">
    <property type="entry name" value="TPR_rpt"/>
</dbReference>
<dbReference type="Pfam" id="PF00535">
    <property type="entry name" value="Glycos_transf_2"/>
    <property type="match status" value="1"/>
</dbReference>
<dbReference type="InterPro" id="IPR001173">
    <property type="entry name" value="Glyco_trans_2-like"/>
</dbReference>
<dbReference type="SMART" id="SM00028">
    <property type="entry name" value="TPR"/>
    <property type="match status" value="3"/>
</dbReference>
<dbReference type="PANTHER" id="PTHR43630:SF2">
    <property type="entry name" value="GLYCOSYLTRANSFERASE"/>
    <property type="match status" value="1"/>
</dbReference>
<name>A0A939BWF1_9BACL</name>
<dbReference type="PANTHER" id="PTHR43630">
    <property type="entry name" value="POLY-BETA-1,6-N-ACETYL-D-GLUCOSAMINE SYNTHASE"/>
    <property type="match status" value="1"/>
</dbReference>
<comment type="caution">
    <text evidence="2">The sequence shown here is derived from an EMBL/GenBank/DDBJ whole genome shotgun (WGS) entry which is preliminary data.</text>
</comment>
<dbReference type="Gene3D" id="1.25.40.10">
    <property type="entry name" value="Tetratricopeptide repeat domain"/>
    <property type="match status" value="2"/>
</dbReference>
<dbReference type="CDD" id="cd02511">
    <property type="entry name" value="Beta4Glucosyltransferase"/>
    <property type="match status" value="1"/>
</dbReference>
<dbReference type="RefSeq" id="WP_204519439.1">
    <property type="nucleotide sequence ID" value="NZ_BAABIN010000012.1"/>
</dbReference>
<evidence type="ECO:0000259" key="1">
    <source>
        <dbReference type="Pfam" id="PF00535"/>
    </source>
</evidence>
<keyword evidence="3" id="KW-1185">Reference proteome</keyword>
<dbReference type="Proteomes" id="UP000717624">
    <property type="component" value="Unassembled WGS sequence"/>
</dbReference>
<dbReference type="Gene3D" id="3.90.550.10">
    <property type="entry name" value="Spore Coat Polysaccharide Biosynthesis Protein SpsA, Chain A"/>
    <property type="match status" value="1"/>
</dbReference>
<protein>
    <submittedName>
        <fullName evidence="2">Glycosyltransferase involved in cell wall biosynthesis</fullName>
    </submittedName>
</protein>
<sequence length="359" mass="42832">MITISLCLIAKNEEKTIGNCLESVKGIVDEIIVVDTGSTDRTTEIVRQYTDKIYHFEWIDDFAAARNYAFRLATQEYILWLDADDVLLEEDQQKLLQLKETLDPSVDSVTMHYHYAFDEFGRVSYSFRRNRLVKRARQFRWHGAVHEYLAVSGNILNSDIAVTHRRINSHSGRNLAIFEKRLAKGEPFTPRDLYYFANELRDNGRYERALEFYHRFLDTKEGWIEDILATYNKMADIYYRLGNEEKELDCIFQAFRLEAPRAEFCCRLGHYFLRQKEYRKALFWYKFATELERPKESWGFFHEACWTWLPHLQLCVCYYHIGDVQKSYEHNEVARTYRPDDPTILSNKKLLEEKLQPQE</sequence>
<accession>A0A939BWF1</accession>
<proteinExistence type="predicted"/>
<dbReference type="InterPro" id="IPR011990">
    <property type="entry name" value="TPR-like_helical_dom_sf"/>
</dbReference>